<keyword evidence="2" id="KW-0677">Repeat</keyword>
<reference evidence="6" key="2">
    <citation type="submission" date="2023-02" db="EMBL/GenBank/DDBJ databases">
        <authorList>
            <consortium name="DOE Joint Genome Institute"/>
            <person name="Mondo S.J."/>
            <person name="Chang Y."/>
            <person name="Wang Y."/>
            <person name="Ahrendt S."/>
            <person name="Andreopoulos W."/>
            <person name="Barry K."/>
            <person name="Beard J."/>
            <person name="Benny G.L."/>
            <person name="Blankenship S."/>
            <person name="Bonito G."/>
            <person name="Cuomo C."/>
            <person name="Desiro A."/>
            <person name="Gervers K.A."/>
            <person name="Hundley H."/>
            <person name="Kuo A."/>
            <person name="LaButti K."/>
            <person name="Lang B.F."/>
            <person name="Lipzen A."/>
            <person name="O'Donnell K."/>
            <person name="Pangilinan J."/>
            <person name="Reynolds N."/>
            <person name="Sandor L."/>
            <person name="Smith M.W."/>
            <person name="Tsang A."/>
            <person name="Grigoriev I.V."/>
            <person name="Stajich J.E."/>
            <person name="Spatafora J.W."/>
        </authorList>
    </citation>
    <scope>NUCLEOTIDE SEQUENCE</scope>
    <source>
        <strain evidence="6">RSA 2281</strain>
    </source>
</reference>
<protein>
    <recommendedName>
        <fullName evidence="8">Galactose oxidase</fullName>
    </recommendedName>
</protein>
<feature type="signal peptide" evidence="5">
    <location>
        <begin position="1"/>
        <end position="31"/>
    </location>
</feature>
<evidence type="ECO:0000256" key="2">
    <source>
        <dbReference type="ARBA" id="ARBA00022737"/>
    </source>
</evidence>
<evidence type="ECO:0008006" key="8">
    <source>
        <dbReference type="Google" id="ProtNLM"/>
    </source>
</evidence>
<gene>
    <name evidence="6" type="ORF">BDA99DRAFT_520254</name>
</gene>
<sequence>MNSLSAMQKLPRKSLLLLLLLTSRLLVSVHGLASENRGQAACAYMSSEAKIYCYGGYHYNMYTEGVTTAFYSQYFISLNMTQGWQSNTDIENGWEHENQDYGLNFYTTMVAVPYQKILFMDGGAGTTETGELILPRFKSAYIDIEANNGWAEVNPSRNGSGVSQHTAVLGSDNNTIYIWGGSRNHWSDGRPVGQEEYPREMSIFNIKDWKWTTGNMAEQGRLYHSVVCVGPSIYYIGGIYGSPSGVTAAPMDVLSTFNTDSGEWQNRDIGGSITPSTRVRHTTTLKPSTGEVILFGGQDPNEAYGFNNGSRDDYFYILNTQGELSWSTRTLQEDGGSFGGYGIHGHCAVLAEDYLFIMFGFINYIDQPYSFNTTNKIWGMDVNKWSWVSSINAMTPESIPEPIDTTGSTPGDDGKPNSISTGAIVGAAVGGVVGVAIIAGIVAFFCIRRKKRHQLNEKAEQKSRMLSNDEIDPPPVNNLGYYKPNSPYHSQGNSSTEVAHSRDHVDLFISQEQVQQDLNISTKPDGLVAAHNINISRSEVQKHQKSSKKKSIKPDGQ</sequence>
<dbReference type="Gene3D" id="2.130.10.80">
    <property type="entry name" value="Galactose oxidase/kelch, beta-propeller"/>
    <property type="match status" value="1"/>
</dbReference>
<dbReference type="Proteomes" id="UP001209540">
    <property type="component" value="Unassembled WGS sequence"/>
</dbReference>
<keyword evidence="4" id="KW-0812">Transmembrane</keyword>
<feature type="transmembrane region" description="Helical" evidence="4">
    <location>
        <begin position="423"/>
        <end position="447"/>
    </location>
</feature>
<dbReference type="AlphaFoldDB" id="A0AAD5JT94"/>
<dbReference type="SUPFAM" id="SSF117281">
    <property type="entry name" value="Kelch motif"/>
    <property type="match status" value="1"/>
</dbReference>
<evidence type="ECO:0000313" key="6">
    <source>
        <dbReference type="EMBL" id="KAI9252866.1"/>
    </source>
</evidence>
<organism evidence="6 7">
    <name type="scientific">Phascolomyces articulosus</name>
    <dbReference type="NCBI Taxonomy" id="60185"/>
    <lineage>
        <taxon>Eukaryota</taxon>
        <taxon>Fungi</taxon>
        <taxon>Fungi incertae sedis</taxon>
        <taxon>Mucoromycota</taxon>
        <taxon>Mucoromycotina</taxon>
        <taxon>Mucoromycetes</taxon>
        <taxon>Mucorales</taxon>
        <taxon>Lichtheimiaceae</taxon>
        <taxon>Phascolomyces</taxon>
    </lineage>
</organism>
<keyword evidence="4" id="KW-1133">Transmembrane helix</keyword>
<evidence type="ECO:0000313" key="7">
    <source>
        <dbReference type="Proteomes" id="UP001209540"/>
    </source>
</evidence>
<dbReference type="PANTHER" id="PTHR46093:SF18">
    <property type="entry name" value="FIBRONECTIN TYPE-III DOMAIN-CONTAINING PROTEIN"/>
    <property type="match status" value="1"/>
</dbReference>
<reference evidence="6" key="1">
    <citation type="journal article" date="2022" name="IScience">
        <title>Evolution of zygomycete secretomes and the origins of terrestrial fungal ecologies.</title>
        <authorList>
            <person name="Chang Y."/>
            <person name="Wang Y."/>
            <person name="Mondo S."/>
            <person name="Ahrendt S."/>
            <person name="Andreopoulos W."/>
            <person name="Barry K."/>
            <person name="Beard J."/>
            <person name="Benny G.L."/>
            <person name="Blankenship S."/>
            <person name="Bonito G."/>
            <person name="Cuomo C."/>
            <person name="Desiro A."/>
            <person name="Gervers K.A."/>
            <person name="Hundley H."/>
            <person name="Kuo A."/>
            <person name="LaButti K."/>
            <person name="Lang B.F."/>
            <person name="Lipzen A."/>
            <person name="O'Donnell K."/>
            <person name="Pangilinan J."/>
            <person name="Reynolds N."/>
            <person name="Sandor L."/>
            <person name="Smith M.E."/>
            <person name="Tsang A."/>
            <person name="Grigoriev I.V."/>
            <person name="Stajich J.E."/>
            <person name="Spatafora J.W."/>
        </authorList>
    </citation>
    <scope>NUCLEOTIDE SEQUENCE</scope>
    <source>
        <strain evidence="6">RSA 2281</strain>
    </source>
</reference>
<evidence type="ECO:0000256" key="1">
    <source>
        <dbReference type="ARBA" id="ARBA00022441"/>
    </source>
</evidence>
<dbReference type="Pfam" id="PF24681">
    <property type="entry name" value="Kelch_KLHDC2_KLHL20_DRC7"/>
    <property type="match status" value="1"/>
</dbReference>
<accession>A0AAD5JT94</accession>
<evidence type="ECO:0000256" key="4">
    <source>
        <dbReference type="SAM" id="Phobius"/>
    </source>
</evidence>
<evidence type="ECO:0000256" key="5">
    <source>
        <dbReference type="SAM" id="SignalP"/>
    </source>
</evidence>
<feature type="chain" id="PRO_5042026224" description="Galactose oxidase" evidence="5">
    <location>
        <begin position="32"/>
        <end position="557"/>
    </location>
</feature>
<comment type="caution">
    <text evidence="6">The sequence shown here is derived from an EMBL/GenBank/DDBJ whole genome shotgun (WGS) entry which is preliminary data.</text>
</comment>
<dbReference type="EMBL" id="JAIXMP010000027">
    <property type="protein sequence ID" value="KAI9252866.1"/>
    <property type="molecule type" value="Genomic_DNA"/>
</dbReference>
<keyword evidence="5" id="KW-0732">Signal</keyword>
<feature type="region of interest" description="Disordered" evidence="3">
    <location>
        <begin position="398"/>
        <end position="417"/>
    </location>
</feature>
<dbReference type="PANTHER" id="PTHR46093">
    <property type="entry name" value="ACYL-COA-BINDING DOMAIN-CONTAINING PROTEIN 5"/>
    <property type="match status" value="1"/>
</dbReference>
<feature type="compositionally biased region" description="Polar residues" evidence="3">
    <location>
        <begin position="487"/>
        <end position="498"/>
    </location>
</feature>
<evidence type="ECO:0000256" key="3">
    <source>
        <dbReference type="SAM" id="MobiDB-lite"/>
    </source>
</evidence>
<feature type="region of interest" description="Disordered" evidence="3">
    <location>
        <begin position="456"/>
        <end position="499"/>
    </location>
</feature>
<name>A0AAD5JT94_9FUNG</name>
<dbReference type="InterPro" id="IPR037293">
    <property type="entry name" value="Gal_Oxidase_central_sf"/>
</dbReference>
<proteinExistence type="predicted"/>
<keyword evidence="7" id="KW-1185">Reference proteome</keyword>
<keyword evidence="4" id="KW-0472">Membrane</keyword>
<dbReference type="Gene3D" id="2.120.10.80">
    <property type="entry name" value="Kelch-type beta propeller"/>
    <property type="match status" value="1"/>
</dbReference>
<feature type="region of interest" description="Disordered" evidence="3">
    <location>
        <begin position="534"/>
        <end position="557"/>
    </location>
</feature>
<dbReference type="InterPro" id="IPR015915">
    <property type="entry name" value="Kelch-typ_b-propeller"/>
</dbReference>
<keyword evidence="1" id="KW-0880">Kelch repeat</keyword>